<name>A0A7D6GTB7_9EURY</name>
<dbReference type="PROSITE" id="PS51257">
    <property type="entry name" value="PROKAR_LIPOPROTEIN"/>
    <property type="match status" value="1"/>
</dbReference>
<organism evidence="1 2">
    <name type="scientific">Natrinema zhouii</name>
    <dbReference type="NCBI Taxonomy" id="1710539"/>
    <lineage>
        <taxon>Archaea</taxon>
        <taxon>Methanobacteriati</taxon>
        <taxon>Methanobacteriota</taxon>
        <taxon>Stenosarchaea group</taxon>
        <taxon>Halobacteria</taxon>
        <taxon>Halobacteriales</taxon>
        <taxon>Natrialbaceae</taxon>
        <taxon>Natrinema</taxon>
    </lineage>
</organism>
<dbReference type="Proteomes" id="UP000510869">
    <property type="component" value="Chromosome"/>
</dbReference>
<gene>
    <name evidence="1" type="ORF">HYG81_08265</name>
</gene>
<dbReference type="EMBL" id="CP059154">
    <property type="protein sequence ID" value="QLK27583.1"/>
    <property type="molecule type" value="Genomic_DNA"/>
</dbReference>
<dbReference type="KEGG" id="nay:HYG81_08265"/>
<accession>A0A7D6GTB7</accession>
<keyword evidence="2" id="KW-1185">Reference proteome</keyword>
<proteinExistence type="predicted"/>
<evidence type="ECO:0000313" key="1">
    <source>
        <dbReference type="EMBL" id="QLK27583.1"/>
    </source>
</evidence>
<protein>
    <submittedName>
        <fullName evidence="1">Uncharacterized protein</fullName>
    </submittedName>
</protein>
<dbReference type="AlphaFoldDB" id="A0A7D6GTB7"/>
<dbReference type="OrthoDB" id="383591at2157"/>
<sequence length="127" mass="13428">MNRRMVLRGSGVAFTATLAGCSSNETDAGAGGTDGKPETVVDETIAIPSNYSVDAEPKDVLRFEVTARAGNATVRVVTADDTVESIHRETVETDASFTVAIEDPGAYEIRAVPRGETQLRAEIVRSA</sequence>
<evidence type="ECO:0000313" key="2">
    <source>
        <dbReference type="Proteomes" id="UP000510869"/>
    </source>
</evidence>
<reference evidence="1 2" key="1">
    <citation type="submission" date="2020-07" db="EMBL/GenBank/DDBJ databases">
        <title>Natrinema (YPL30) sp. nov. and Haloterrigena xxxxxx (YPL8) sp. nov., isolated from a salt mine.</title>
        <authorList>
            <person name="Cui H."/>
        </authorList>
    </citation>
    <scope>NUCLEOTIDE SEQUENCE [LARGE SCALE GENOMIC DNA]</scope>
    <source>
        <strain evidence="1 2">YPL13</strain>
    </source>
</reference>
<dbReference type="GeneID" id="56143192"/>
<dbReference type="RefSeq" id="WP_180842744.1">
    <property type="nucleotide sequence ID" value="NZ_CP059154.1"/>
</dbReference>